<dbReference type="GO" id="GO:0005886">
    <property type="term" value="C:plasma membrane"/>
    <property type="evidence" value="ECO:0007669"/>
    <property type="project" value="UniProtKB-SubCell"/>
</dbReference>
<dbReference type="PROSITE" id="PS00198">
    <property type="entry name" value="4FE4S_FER_1"/>
    <property type="match status" value="2"/>
</dbReference>
<feature type="binding site" evidence="10">
    <location>
        <position position="52"/>
    </location>
    <ligand>
        <name>[4Fe-4S] cluster</name>
        <dbReference type="ChEBI" id="CHEBI:49883"/>
        <label>1</label>
    </ligand>
</feature>
<evidence type="ECO:0000313" key="13">
    <source>
        <dbReference type="EMBL" id="SFP82710.1"/>
    </source>
</evidence>
<comment type="caution">
    <text evidence="10">Lacks conserved residue(s) required for the propagation of feature annotation.</text>
</comment>
<feature type="binding site" evidence="10">
    <location>
        <position position="137"/>
    </location>
    <ligand>
        <name>[4Fe-4S] cluster</name>
        <dbReference type="ChEBI" id="CHEBI:49883"/>
        <label>2</label>
    </ligand>
</feature>
<dbReference type="InterPro" id="IPR050395">
    <property type="entry name" value="4Fe4S_Ferredoxin_RnfB"/>
</dbReference>
<sequence length="329" mass="34995">MEKILLSLLSLGGMGLLFGAVLAFASKRFAVEKDPRAEAIREVLPGANCGACGYPGCDGFADAVASGKAPVDGCTVGGSPVALKVGSIMGVEVEEKERRIARVLCQGDCHNAVNKYEYRGIQDCVAASMLASGPKGCSYGCLGLGTCVRACPFDAIHISDRGIAVVDPDRCTGCGKCVEACPKNLIELIPESSLVQVLCISKDPGKQVRENCKVGCIGCRLCVKACQFEAIDFVDNLARIRYDKCVNCMVCAEKCPTGAIYADFSKRKVAFIDEDKCIGCTACKRVCKFESIDGERKQKHRVLADKCTGCGQCVERCPVDAITLSVRGN</sequence>
<keyword evidence="1 10" id="KW-0813">Transport</keyword>
<dbReference type="GO" id="GO:0051539">
    <property type="term" value="F:4 iron, 4 sulfur cluster binding"/>
    <property type="evidence" value="ECO:0007669"/>
    <property type="project" value="UniProtKB-UniRule"/>
</dbReference>
<dbReference type="STRING" id="937334.SAMN05444406_104135"/>
<evidence type="ECO:0000256" key="8">
    <source>
        <dbReference type="ARBA" id="ARBA00023014"/>
    </source>
</evidence>
<feature type="binding site" evidence="10">
    <location>
        <position position="49"/>
    </location>
    <ligand>
        <name>[4Fe-4S] cluster</name>
        <dbReference type="ChEBI" id="CHEBI:49883"/>
        <label>1</label>
    </ligand>
</feature>
<dbReference type="SUPFAM" id="SSF54862">
    <property type="entry name" value="4Fe-4S ferredoxins"/>
    <property type="match status" value="2"/>
</dbReference>
<evidence type="ECO:0000256" key="2">
    <source>
        <dbReference type="ARBA" id="ARBA00022485"/>
    </source>
</evidence>
<dbReference type="InterPro" id="IPR017900">
    <property type="entry name" value="4Fe4S_Fe_S_CS"/>
</dbReference>
<feature type="binding site" evidence="10">
    <location>
        <position position="57"/>
    </location>
    <ligand>
        <name>[4Fe-4S] cluster</name>
        <dbReference type="ChEBI" id="CHEBI:49883"/>
        <label>1</label>
    </ligand>
</feature>
<dbReference type="Gene3D" id="3.30.70.20">
    <property type="match status" value="3"/>
</dbReference>
<organism evidence="13 14">
    <name type="scientific">Caldicoprobacter faecalis</name>
    <dbReference type="NCBI Taxonomy" id="937334"/>
    <lineage>
        <taxon>Bacteria</taxon>
        <taxon>Bacillati</taxon>
        <taxon>Bacillota</taxon>
        <taxon>Clostridia</taxon>
        <taxon>Caldicoprobacterales</taxon>
        <taxon>Caldicoprobacteraceae</taxon>
        <taxon>Caldicoprobacter</taxon>
    </lineage>
</organism>
<feature type="region of interest" description="Hydrophobic" evidence="10">
    <location>
        <begin position="1"/>
        <end position="26"/>
    </location>
</feature>
<feature type="domain" description="4Fe-4S ferredoxin-type" evidence="11">
    <location>
        <begin position="162"/>
        <end position="191"/>
    </location>
</feature>
<evidence type="ECO:0000259" key="12">
    <source>
        <dbReference type="PROSITE" id="PS51656"/>
    </source>
</evidence>
<comment type="subcellular location">
    <subcellularLocation>
        <location evidence="10">Cell membrane</location>
    </subcellularLocation>
</comment>
<evidence type="ECO:0000256" key="4">
    <source>
        <dbReference type="ARBA" id="ARBA00022737"/>
    </source>
</evidence>
<evidence type="ECO:0000256" key="9">
    <source>
        <dbReference type="ARBA" id="ARBA00023136"/>
    </source>
</evidence>
<evidence type="ECO:0000256" key="7">
    <source>
        <dbReference type="ARBA" id="ARBA00023004"/>
    </source>
</evidence>
<keyword evidence="9 10" id="KW-0472">Membrane</keyword>
<feature type="binding site" evidence="10">
    <location>
        <position position="141"/>
    </location>
    <ligand>
        <name>[4Fe-4S] cluster</name>
        <dbReference type="ChEBI" id="CHEBI:49883"/>
        <label>2</label>
    </ligand>
</feature>
<reference evidence="13 14" key="1">
    <citation type="submission" date="2016-10" db="EMBL/GenBank/DDBJ databases">
        <authorList>
            <person name="de Groot N.N."/>
        </authorList>
    </citation>
    <scope>NUCLEOTIDE SEQUENCE [LARGE SCALE GENOMIC DNA]</scope>
    <source>
        <strain evidence="13 14">DSM 20678</strain>
    </source>
</reference>
<keyword evidence="10" id="KW-1003">Cell membrane</keyword>
<dbReference type="Proteomes" id="UP000198577">
    <property type="component" value="Unassembled WGS sequence"/>
</dbReference>
<feature type="binding site" evidence="10">
    <location>
        <position position="174"/>
    </location>
    <ligand>
        <name>[4Fe-4S] cluster</name>
        <dbReference type="ChEBI" id="CHEBI:49883"/>
        <label>3</label>
    </ligand>
</feature>
<accession>A0A1I5TI24</accession>
<dbReference type="PANTHER" id="PTHR43560">
    <property type="entry name" value="ION-TRANSLOCATING OXIDOREDUCTASE COMPLEX SUBUNIT B"/>
    <property type="match status" value="1"/>
</dbReference>
<dbReference type="GO" id="GO:0022900">
    <property type="term" value="P:electron transport chain"/>
    <property type="evidence" value="ECO:0007669"/>
    <property type="project" value="UniProtKB-UniRule"/>
</dbReference>
<comment type="cofactor">
    <cofactor evidence="10">
        <name>[4Fe-4S] cluster</name>
        <dbReference type="ChEBI" id="CHEBI:49883"/>
    </cofactor>
    <text evidence="10">Binds 3 [4Fe-4S] clusters.</text>
</comment>
<dbReference type="NCBIfam" id="TIGR01944">
    <property type="entry name" value="rnfB"/>
    <property type="match status" value="1"/>
</dbReference>
<protein>
    <recommendedName>
        <fullName evidence="10">Ion-translocating oxidoreductase complex subunit B</fullName>
        <ecNumber evidence="10">7.-.-.-</ecNumber>
    </recommendedName>
    <alternativeName>
        <fullName evidence="10">Rnf electron transport complex subunit B</fullName>
    </alternativeName>
</protein>
<dbReference type="GO" id="GO:0009055">
    <property type="term" value="F:electron transfer activity"/>
    <property type="evidence" value="ECO:0007669"/>
    <property type="project" value="InterPro"/>
</dbReference>
<dbReference type="PROSITE" id="PS51379">
    <property type="entry name" value="4FE4S_FER_2"/>
    <property type="match status" value="6"/>
</dbReference>
<feature type="binding site" evidence="10">
    <location>
        <position position="74"/>
    </location>
    <ligand>
        <name>[4Fe-4S] cluster</name>
        <dbReference type="ChEBI" id="CHEBI:49883"/>
        <label>1</label>
    </ligand>
</feature>
<evidence type="ECO:0000313" key="14">
    <source>
        <dbReference type="Proteomes" id="UP000198577"/>
    </source>
</evidence>
<feature type="binding site" evidence="10">
    <location>
        <position position="147"/>
    </location>
    <ligand>
        <name>[4Fe-4S] cluster</name>
        <dbReference type="ChEBI" id="CHEBI:49883"/>
        <label>2</label>
    </ligand>
</feature>
<keyword evidence="6 10" id="KW-0249">Electron transport</keyword>
<keyword evidence="2 10" id="KW-0004">4Fe-4S</keyword>
<feature type="binding site" evidence="10">
    <location>
        <position position="177"/>
    </location>
    <ligand>
        <name>[4Fe-4S] cluster</name>
        <dbReference type="ChEBI" id="CHEBI:49883"/>
        <label>3</label>
    </ligand>
</feature>
<name>A0A1I5TI24_9FIRM</name>
<dbReference type="InterPro" id="IPR017896">
    <property type="entry name" value="4Fe4S_Fe-S-bd"/>
</dbReference>
<dbReference type="RefSeq" id="WP_092282004.1">
    <property type="nucleotide sequence ID" value="NZ_FOXR01000004.1"/>
</dbReference>
<dbReference type="GO" id="GO:0046872">
    <property type="term" value="F:metal ion binding"/>
    <property type="evidence" value="ECO:0007669"/>
    <property type="project" value="UniProtKB-KW"/>
</dbReference>
<dbReference type="EMBL" id="FOXR01000004">
    <property type="protein sequence ID" value="SFP82710.1"/>
    <property type="molecule type" value="Genomic_DNA"/>
</dbReference>
<feature type="domain" description="4Fe-4S ferredoxin-type" evidence="11">
    <location>
        <begin position="236"/>
        <end position="265"/>
    </location>
</feature>
<gene>
    <name evidence="10" type="primary">rnfB</name>
    <name evidence="13" type="ORF">SAMN05444406_104135</name>
</gene>
<feature type="binding site" evidence="10">
    <location>
        <position position="171"/>
    </location>
    <ligand>
        <name>[4Fe-4S] cluster</name>
        <dbReference type="ChEBI" id="CHEBI:49883"/>
        <label>3</label>
    </ligand>
</feature>
<keyword evidence="14" id="KW-1185">Reference proteome</keyword>
<dbReference type="HAMAP" id="MF_00463">
    <property type="entry name" value="RsxB_RnfB"/>
    <property type="match status" value="1"/>
</dbReference>
<proteinExistence type="inferred from homology"/>
<feature type="binding site" evidence="10">
    <location>
        <position position="151"/>
    </location>
    <ligand>
        <name>[4Fe-4S] cluster</name>
        <dbReference type="ChEBI" id="CHEBI:49883"/>
        <label>3</label>
    </ligand>
</feature>
<dbReference type="NCBIfam" id="NF005503">
    <property type="entry name" value="PRK07118.1-2"/>
    <property type="match status" value="1"/>
</dbReference>
<keyword evidence="8 10" id="KW-0411">Iron-sulfur</keyword>
<dbReference type="InterPro" id="IPR007202">
    <property type="entry name" value="4Fe-4S_dom"/>
</dbReference>
<evidence type="ECO:0000256" key="6">
    <source>
        <dbReference type="ARBA" id="ARBA00022982"/>
    </source>
</evidence>
<comment type="subunit">
    <text evidence="10">The complex is composed of six subunits: RnfA, RnfB, RnfC, RnfD, RnfE and RnfG.</text>
</comment>
<keyword evidence="7 10" id="KW-0408">Iron</keyword>
<feature type="domain" description="4Fe-4S ferredoxin-type" evidence="11">
    <location>
        <begin position="141"/>
        <end position="161"/>
    </location>
</feature>
<dbReference type="OrthoDB" id="9789936at2"/>
<dbReference type="Pfam" id="PF12838">
    <property type="entry name" value="Fer4_7"/>
    <property type="match status" value="1"/>
</dbReference>
<feature type="domain" description="4Fe-4S ferredoxin-type" evidence="11">
    <location>
        <begin position="268"/>
        <end position="297"/>
    </location>
</feature>
<feature type="domain" description="4Fe-4S ferredoxin-type" evidence="11">
    <location>
        <begin position="204"/>
        <end position="235"/>
    </location>
</feature>
<dbReference type="CDD" id="cd10549">
    <property type="entry name" value="MtMvhB_like"/>
    <property type="match status" value="2"/>
</dbReference>
<feature type="binding site" evidence="10">
    <location>
        <position position="181"/>
    </location>
    <ligand>
        <name>[4Fe-4S] cluster</name>
        <dbReference type="ChEBI" id="CHEBI:49883"/>
        <label>2</label>
    </ligand>
</feature>
<keyword evidence="3 10" id="KW-0479">Metal-binding</keyword>
<evidence type="ECO:0000256" key="1">
    <source>
        <dbReference type="ARBA" id="ARBA00022448"/>
    </source>
</evidence>
<evidence type="ECO:0000256" key="10">
    <source>
        <dbReference type="HAMAP-Rule" id="MF_00463"/>
    </source>
</evidence>
<dbReference type="PROSITE" id="PS51656">
    <property type="entry name" value="4FE4S"/>
    <property type="match status" value="1"/>
</dbReference>
<dbReference type="Pfam" id="PF04060">
    <property type="entry name" value="FeS"/>
    <property type="match status" value="1"/>
</dbReference>
<dbReference type="Gene3D" id="1.10.15.40">
    <property type="entry name" value="Electron transport complex subunit B, putative Fe-S cluster"/>
    <property type="match status" value="1"/>
</dbReference>
<dbReference type="EC" id="7.-.-.-" evidence="10"/>
<dbReference type="PANTHER" id="PTHR43560:SF1">
    <property type="entry name" value="ION-TRANSLOCATING OXIDOREDUCTASE COMPLEX SUBUNIT B"/>
    <property type="match status" value="1"/>
</dbReference>
<evidence type="ECO:0000256" key="5">
    <source>
        <dbReference type="ARBA" id="ARBA00022967"/>
    </source>
</evidence>
<keyword evidence="5 10" id="KW-1278">Translocase</keyword>
<evidence type="ECO:0000256" key="3">
    <source>
        <dbReference type="ARBA" id="ARBA00022723"/>
    </source>
</evidence>
<dbReference type="InterPro" id="IPR010207">
    <property type="entry name" value="Elect_transpt_cplx_RnfB/RsxB"/>
</dbReference>
<evidence type="ECO:0000259" key="11">
    <source>
        <dbReference type="PROSITE" id="PS51379"/>
    </source>
</evidence>
<keyword evidence="4 10" id="KW-0677">Repeat</keyword>
<feature type="domain" description="4Fe-4S" evidence="12">
    <location>
        <begin position="32"/>
        <end position="91"/>
    </location>
</feature>
<comment type="function">
    <text evidence="10">Part of a membrane-bound complex that couples electron transfer with translocation of ions across the membrane.</text>
</comment>
<comment type="similarity">
    <text evidence="10">Belongs to the 4Fe4S bacterial-type ferredoxin family. RnfB subfamily.</text>
</comment>
<dbReference type="AlphaFoldDB" id="A0A1I5TI24"/>
<dbReference type="Pfam" id="PF14697">
    <property type="entry name" value="Fer4_21"/>
    <property type="match status" value="2"/>
</dbReference>
<feature type="domain" description="4Fe-4S ferredoxin-type" evidence="11">
    <location>
        <begin position="298"/>
        <end position="327"/>
    </location>
</feature>